<dbReference type="Proteomes" id="UP001274321">
    <property type="component" value="Unassembled WGS sequence"/>
</dbReference>
<reference evidence="1 2" key="1">
    <citation type="submission" date="2023-11" db="EMBL/GenBank/DDBJ databases">
        <authorList>
            <person name="Bao R."/>
        </authorList>
    </citation>
    <scope>NUCLEOTIDE SEQUENCE [LARGE SCALE GENOMIC DNA]</scope>
    <source>
        <strain evidence="1 2">PJ23</strain>
    </source>
</reference>
<dbReference type="EMBL" id="JAXAFJ010000002">
    <property type="protein sequence ID" value="MDX6805200.1"/>
    <property type="molecule type" value="Genomic_DNA"/>
</dbReference>
<accession>A0ABU4RNG8</accession>
<evidence type="ECO:0000313" key="2">
    <source>
        <dbReference type="Proteomes" id="UP001274321"/>
    </source>
</evidence>
<name>A0ABU4RNG8_9HYPH</name>
<organism evidence="1 2">
    <name type="scientific">Terrihabitans rhizophilus</name>
    <dbReference type="NCBI Taxonomy" id="3092662"/>
    <lineage>
        <taxon>Bacteria</taxon>
        <taxon>Pseudomonadati</taxon>
        <taxon>Pseudomonadota</taxon>
        <taxon>Alphaproteobacteria</taxon>
        <taxon>Hyphomicrobiales</taxon>
        <taxon>Terrihabitans</taxon>
    </lineage>
</organism>
<evidence type="ECO:0000313" key="1">
    <source>
        <dbReference type="EMBL" id="MDX6805200.1"/>
    </source>
</evidence>
<gene>
    <name evidence="1" type="ORF">SCD90_03895</name>
</gene>
<dbReference type="RefSeq" id="WP_319843326.1">
    <property type="nucleotide sequence ID" value="NZ_JAXAFJ010000002.1"/>
</dbReference>
<proteinExistence type="predicted"/>
<comment type="caution">
    <text evidence="1">The sequence shown here is derived from an EMBL/GenBank/DDBJ whole genome shotgun (WGS) entry which is preliminary data.</text>
</comment>
<protein>
    <submittedName>
        <fullName evidence="1">Uncharacterized protein</fullName>
    </submittedName>
</protein>
<sequence length="50" mass="5260">MTTTTKTPLFAWVLLAASLGTFFLAFQTFQSGSALQNAAPGVEQTTKPAP</sequence>
<keyword evidence="2" id="KW-1185">Reference proteome</keyword>